<protein>
    <submittedName>
        <fullName evidence="9">EIF2A domain-containing protein</fullName>
    </submittedName>
</protein>
<evidence type="ECO:0000256" key="3">
    <source>
        <dbReference type="ARBA" id="ARBA00022574"/>
    </source>
</evidence>
<evidence type="ECO:0000259" key="6">
    <source>
        <dbReference type="Pfam" id="PF08662"/>
    </source>
</evidence>
<comment type="function">
    <text evidence="1">Functions in the early steps of protein synthesis of a small number of specific mRNAs. Acts by directing the binding of methionyl-tRNAi to 40S ribosomal subunits. In contrast to the eIF-2 complex, it binds methionyl-tRNAi to 40S subunits in a codon-dependent manner, whereas the eIF-2 complex binds methionyl-tRNAi to 40S subunits in a GTP-dependent manner.</text>
</comment>
<proteinExistence type="predicted"/>
<sequence>MLLLGQEQPANVRLFQLRNGQCSVVTNKSFYRADSVQLIWNDAGTDLLVLTSTKVSDESYYGEQGLHYLTTKQSRDTANVVMPRKGPIHQVVWKPSTASVKGKSMGGSSATEELFVVCYGCKSVNRVVNCLFIK</sequence>
<dbReference type="InterPro" id="IPR013979">
    <property type="entry name" value="TIF_beta_prop-like"/>
</dbReference>
<keyword evidence="4" id="KW-0677">Repeat</keyword>
<dbReference type="GO" id="GO:0000049">
    <property type="term" value="F:tRNA binding"/>
    <property type="evidence" value="ECO:0007669"/>
    <property type="project" value="TreeGrafter"/>
</dbReference>
<gene>
    <name evidence="7" type="ORF">ECPE_LOCUS17021</name>
</gene>
<evidence type="ECO:0000256" key="1">
    <source>
        <dbReference type="ARBA" id="ARBA00003993"/>
    </source>
</evidence>
<keyword evidence="3" id="KW-0853">WD repeat</keyword>
<evidence type="ECO:0000313" key="7">
    <source>
        <dbReference type="EMBL" id="VDP94297.1"/>
    </source>
</evidence>
<evidence type="ECO:0000313" key="9">
    <source>
        <dbReference type="WBParaSite" id="ECPE_0001706501-mRNA-1"/>
    </source>
</evidence>
<accession>A0A183BCT6</accession>
<dbReference type="Pfam" id="PF08662">
    <property type="entry name" value="eIF2A"/>
    <property type="match status" value="1"/>
</dbReference>
<dbReference type="InterPro" id="IPR011387">
    <property type="entry name" value="TIF2A"/>
</dbReference>
<evidence type="ECO:0000256" key="2">
    <source>
        <dbReference type="ARBA" id="ARBA00022540"/>
    </source>
</evidence>
<dbReference type="GO" id="GO:0003743">
    <property type="term" value="F:translation initiation factor activity"/>
    <property type="evidence" value="ECO:0007669"/>
    <property type="project" value="UniProtKB-KW"/>
</dbReference>
<feature type="domain" description="Translation initiation factor beta propellor-like" evidence="6">
    <location>
        <begin position="28"/>
        <end position="98"/>
    </location>
</feature>
<dbReference type="PANTHER" id="PTHR13227:SF0">
    <property type="entry name" value="EUKARYOTIC TRANSLATION INITIATION FACTOR 2A"/>
    <property type="match status" value="1"/>
</dbReference>
<dbReference type="GO" id="GO:0043022">
    <property type="term" value="F:ribosome binding"/>
    <property type="evidence" value="ECO:0007669"/>
    <property type="project" value="TreeGrafter"/>
</dbReference>
<evidence type="ECO:0000256" key="4">
    <source>
        <dbReference type="ARBA" id="ARBA00022737"/>
    </source>
</evidence>
<keyword evidence="5" id="KW-0648">Protein biosynthesis</keyword>
<dbReference type="GO" id="GO:0022627">
    <property type="term" value="C:cytosolic small ribosomal subunit"/>
    <property type="evidence" value="ECO:0007669"/>
    <property type="project" value="TreeGrafter"/>
</dbReference>
<dbReference type="AlphaFoldDB" id="A0A183BCT6"/>
<organism evidence="9">
    <name type="scientific">Echinostoma caproni</name>
    <dbReference type="NCBI Taxonomy" id="27848"/>
    <lineage>
        <taxon>Eukaryota</taxon>
        <taxon>Metazoa</taxon>
        <taxon>Spiralia</taxon>
        <taxon>Lophotrochozoa</taxon>
        <taxon>Platyhelminthes</taxon>
        <taxon>Trematoda</taxon>
        <taxon>Digenea</taxon>
        <taxon>Plagiorchiida</taxon>
        <taxon>Echinostomata</taxon>
        <taxon>Echinostomatoidea</taxon>
        <taxon>Echinostomatidae</taxon>
        <taxon>Echinostoma</taxon>
    </lineage>
</organism>
<evidence type="ECO:0000256" key="5">
    <source>
        <dbReference type="ARBA" id="ARBA00022917"/>
    </source>
</evidence>
<dbReference type="EMBL" id="UZAN01067071">
    <property type="protein sequence ID" value="VDP94297.1"/>
    <property type="molecule type" value="Genomic_DNA"/>
</dbReference>
<dbReference type="WBParaSite" id="ECPE_0001706501-mRNA-1">
    <property type="protein sequence ID" value="ECPE_0001706501-mRNA-1"/>
    <property type="gene ID" value="ECPE_0001706501"/>
</dbReference>
<dbReference type="GO" id="GO:0003729">
    <property type="term" value="F:mRNA binding"/>
    <property type="evidence" value="ECO:0007669"/>
    <property type="project" value="TreeGrafter"/>
</dbReference>
<keyword evidence="8" id="KW-1185">Reference proteome</keyword>
<name>A0A183BCT6_9TREM</name>
<dbReference type="PANTHER" id="PTHR13227">
    <property type="entry name" value="EUKARYOTIC TRANSLATION INITIATION FACTOR 2A"/>
    <property type="match status" value="1"/>
</dbReference>
<dbReference type="Proteomes" id="UP000272942">
    <property type="component" value="Unassembled WGS sequence"/>
</dbReference>
<reference evidence="9" key="1">
    <citation type="submission" date="2016-06" db="UniProtKB">
        <authorList>
            <consortium name="WormBaseParasite"/>
        </authorList>
    </citation>
    <scope>IDENTIFICATION</scope>
</reference>
<dbReference type="OrthoDB" id="2194683at2759"/>
<keyword evidence="2" id="KW-0396">Initiation factor</keyword>
<reference evidence="7 8" key="2">
    <citation type="submission" date="2018-11" db="EMBL/GenBank/DDBJ databases">
        <authorList>
            <consortium name="Pathogen Informatics"/>
        </authorList>
    </citation>
    <scope>NUCLEOTIDE SEQUENCE [LARGE SCALE GENOMIC DNA]</scope>
    <source>
        <strain evidence="7 8">Egypt</strain>
    </source>
</reference>
<evidence type="ECO:0000313" key="8">
    <source>
        <dbReference type="Proteomes" id="UP000272942"/>
    </source>
</evidence>